<feature type="chain" id="PRO_5022662819" evidence="1">
    <location>
        <begin position="20"/>
        <end position="95"/>
    </location>
</feature>
<evidence type="ECO:0000313" key="2">
    <source>
        <dbReference type="EMBL" id="TWU18742.1"/>
    </source>
</evidence>
<dbReference type="Proteomes" id="UP000319908">
    <property type="component" value="Unassembled WGS sequence"/>
</dbReference>
<dbReference type="GO" id="GO:0004065">
    <property type="term" value="F:arylsulfatase activity"/>
    <property type="evidence" value="ECO:0007669"/>
    <property type="project" value="UniProtKB-EC"/>
</dbReference>
<proteinExistence type="predicted"/>
<organism evidence="2 3">
    <name type="scientific">Allorhodopirellula heiligendammensis</name>
    <dbReference type="NCBI Taxonomy" id="2714739"/>
    <lineage>
        <taxon>Bacteria</taxon>
        <taxon>Pseudomonadati</taxon>
        <taxon>Planctomycetota</taxon>
        <taxon>Planctomycetia</taxon>
        <taxon>Pirellulales</taxon>
        <taxon>Pirellulaceae</taxon>
        <taxon>Allorhodopirellula</taxon>
    </lineage>
</organism>
<protein>
    <submittedName>
        <fullName evidence="2">Arylsulfatase</fullName>
        <ecNumber evidence="2">3.1.6.1</ecNumber>
    </submittedName>
</protein>
<name>A0A5C6C3S6_9BACT</name>
<reference evidence="2 3" key="1">
    <citation type="journal article" date="2020" name="Antonie Van Leeuwenhoek">
        <title>Rhodopirellula heiligendammensis sp. nov., Rhodopirellula pilleata sp. nov., and Rhodopirellula solitaria sp. nov. isolated from natural or artificial marine surfaces in Northern Germany and California, USA, and emended description of the genus Rhodopirellula.</title>
        <authorList>
            <person name="Kallscheuer N."/>
            <person name="Wiegand S."/>
            <person name="Jogler M."/>
            <person name="Boedeker C."/>
            <person name="Peeters S.H."/>
            <person name="Rast P."/>
            <person name="Heuer A."/>
            <person name="Jetten M.S.M."/>
            <person name="Rohde M."/>
            <person name="Jogler C."/>
        </authorList>
    </citation>
    <scope>NUCLEOTIDE SEQUENCE [LARGE SCALE GENOMIC DNA]</scope>
    <source>
        <strain evidence="2 3">Poly21</strain>
    </source>
</reference>
<dbReference type="EMBL" id="SJPU01000001">
    <property type="protein sequence ID" value="TWU18742.1"/>
    <property type="molecule type" value="Genomic_DNA"/>
</dbReference>
<evidence type="ECO:0000256" key="1">
    <source>
        <dbReference type="SAM" id="SignalP"/>
    </source>
</evidence>
<dbReference type="OrthoDB" id="291352at2"/>
<keyword evidence="1" id="KW-0732">Signal</keyword>
<dbReference type="AlphaFoldDB" id="A0A5C6C3S6"/>
<dbReference type="InterPro" id="IPR017850">
    <property type="entry name" value="Alkaline_phosphatase_core_sf"/>
</dbReference>
<dbReference type="Gene3D" id="3.40.720.10">
    <property type="entry name" value="Alkaline Phosphatase, subunit A"/>
    <property type="match status" value="1"/>
</dbReference>
<dbReference type="SUPFAM" id="SSF53649">
    <property type="entry name" value="Alkaline phosphatase-like"/>
    <property type="match status" value="1"/>
</dbReference>
<keyword evidence="3" id="KW-1185">Reference proteome</keyword>
<feature type="signal peptide" evidence="1">
    <location>
        <begin position="1"/>
        <end position="19"/>
    </location>
</feature>
<gene>
    <name evidence="2" type="primary">atsA_10</name>
    <name evidence="2" type="ORF">Poly21_09080</name>
</gene>
<accession>A0A5C6C3S6</accession>
<dbReference type="EC" id="3.1.6.1" evidence="2"/>
<evidence type="ECO:0000313" key="3">
    <source>
        <dbReference type="Proteomes" id="UP000319908"/>
    </source>
</evidence>
<sequence>MKRHSLLIAPICFLFATLAGVQTQGDDRPAILLIVAHHLGFSDLGCLGGEARTPSLNALADHGLKYSQFDNFFGTRSGHGSKADLHEVTRHRKPF</sequence>
<keyword evidence="2" id="KW-0378">Hydrolase</keyword>
<comment type="caution">
    <text evidence="2">The sequence shown here is derived from an EMBL/GenBank/DDBJ whole genome shotgun (WGS) entry which is preliminary data.</text>
</comment>